<evidence type="ECO:0000256" key="2">
    <source>
        <dbReference type="SAM" id="SignalP"/>
    </source>
</evidence>
<organism evidence="3 4">
    <name type="scientific">Streptomyces flavalbus</name>
    <dbReference type="NCBI Taxonomy" id="2665155"/>
    <lineage>
        <taxon>Bacteria</taxon>
        <taxon>Bacillati</taxon>
        <taxon>Actinomycetota</taxon>
        <taxon>Actinomycetes</taxon>
        <taxon>Kitasatosporales</taxon>
        <taxon>Streptomycetaceae</taxon>
        <taxon>Streptomyces</taxon>
    </lineage>
</organism>
<keyword evidence="1" id="KW-0472">Membrane</keyword>
<keyword evidence="1" id="KW-0812">Transmembrane</keyword>
<gene>
    <name evidence="3" type="ORF">ACFQZ6_14630</name>
</gene>
<feature type="transmembrane region" description="Helical" evidence="1">
    <location>
        <begin position="74"/>
        <end position="94"/>
    </location>
</feature>
<feature type="signal peptide" evidence="2">
    <location>
        <begin position="1"/>
        <end position="28"/>
    </location>
</feature>
<accession>A0ABW2WCS1</accession>
<name>A0ABW2WCS1_9ACTN</name>
<dbReference type="EMBL" id="JBHTEB010000001">
    <property type="protein sequence ID" value="MFD0315441.1"/>
    <property type="molecule type" value="Genomic_DNA"/>
</dbReference>
<evidence type="ECO:0000313" key="4">
    <source>
        <dbReference type="Proteomes" id="UP001597023"/>
    </source>
</evidence>
<protein>
    <submittedName>
        <fullName evidence="3">Uncharacterized protein</fullName>
    </submittedName>
</protein>
<sequence>MRPALARIAVAAVAVPALTFLGTPTARADAVPSPSAHDLHDLHDVDGWRSLHDAHTDGAHTHTHDAPEVERPRAAVLTVFGTVNAGVLGSAAVVRRRSRARRKGAPR</sequence>
<dbReference type="RefSeq" id="WP_381608520.1">
    <property type="nucleotide sequence ID" value="NZ_JBHTEB010000001.1"/>
</dbReference>
<keyword evidence="2" id="KW-0732">Signal</keyword>
<evidence type="ECO:0000313" key="3">
    <source>
        <dbReference type="EMBL" id="MFD0315441.1"/>
    </source>
</evidence>
<reference evidence="4" key="1">
    <citation type="journal article" date="2019" name="Int. J. Syst. Evol. Microbiol.">
        <title>The Global Catalogue of Microorganisms (GCM) 10K type strain sequencing project: providing services to taxonomists for standard genome sequencing and annotation.</title>
        <authorList>
            <consortium name="The Broad Institute Genomics Platform"/>
            <consortium name="The Broad Institute Genome Sequencing Center for Infectious Disease"/>
            <person name="Wu L."/>
            <person name="Ma J."/>
        </authorList>
    </citation>
    <scope>NUCLEOTIDE SEQUENCE [LARGE SCALE GENOMIC DNA]</scope>
    <source>
        <strain evidence="4">CGMCC 4.7400</strain>
    </source>
</reference>
<dbReference type="Proteomes" id="UP001597023">
    <property type="component" value="Unassembled WGS sequence"/>
</dbReference>
<proteinExistence type="predicted"/>
<keyword evidence="1" id="KW-1133">Transmembrane helix</keyword>
<keyword evidence="4" id="KW-1185">Reference proteome</keyword>
<comment type="caution">
    <text evidence="3">The sequence shown here is derived from an EMBL/GenBank/DDBJ whole genome shotgun (WGS) entry which is preliminary data.</text>
</comment>
<evidence type="ECO:0000256" key="1">
    <source>
        <dbReference type="SAM" id="Phobius"/>
    </source>
</evidence>
<feature type="chain" id="PRO_5046872518" evidence="2">
    <location>
        <begin position="29"/>
        <end position="107"/>
    </location>
</feature>